<reference evidence="1 2" key="1">
    <citation type="journal article" date="2014" name="Nat. Commun.">
        <title>Multiple recent horizontal transfers of a large genomic region in cheese making fungi.</title>
        <authorList>
            <person name="Cheeseman K."/>
            <person name="Ropars J."/>
            <person name="Renault P."/>
            <person name="Dupont J."/>
            <person name="Gouzy J."/>
            <person name="Branca A."/>
            <person name="Abraham A.L."/>
            <person name="Ceppi M."/>
            <person name="Conseiller E."/>
            <person name="Debuchy R."/>
            <person name="Malagnac F."/>
            <person name="Goarin A."/>
            <person name="Silar P."/>
            <person name="Lacoste S."/>
            <person name="Sallet E."/>
            <person name="Bensimon A."/>
            <person name="Giraud T."/>
            <person name="Brygoo Y."/>
        </authorList>
    </citation>
    <scope>NUCLEOTIDE SEQUENCE [LARGE SCALE GENOMIC DNA]</scope>
    <source>
        <strain evidence="2">FM 013</strain>
    </source>
</reference>
<dbReference type="AlphaFoldDB" id="A0A0G4P567"/>
<evidence type="ECO:0000313" key="1">
    <source>
        <dbReference type="EMBL" id="CRL21461.1"/>
    </source>
</evidence>
<dbReference type="SUPFAM" id="SSF51283">
    <property type="entry name" value="dUTPase-like"/>
    <property type="match status" value="1"/>
</dbReference>
<dbReference type="Proteomes" id="UP000053732">
    <property type="component" value="Unassembled WGS sequence"/>
</dbReference>
<protein>
    <submittedName>
        <fullName evidence="1">Str. FM013</fullName>
    </submittedName>
</protein>
<dbReference type="EMBL" id="HG793139">
    <property type="protein sequence ID" value="CRL21461.1"/>
    <property type="molecule type" value="Genomic_DNA"/>
</dbReference>
<name>A0A0G4P567_PENC3</name>
<gene>
    <name evidence="1" type="ORF">PCAMFM013_S006g000001</name>
</gene>
<dbReference type="STRING" id="1429867.A0A0G4P567"/>
<evidence type="ECO:0000313" key="2">
    <source>
        <dbReference type="Proteomes" id="UP000053732"/>
    </source>
</evidence>
<keyword evidence="2" id="KW-1185">Reference proteome</keyword>
<organism evidence="1 2">
    <name type="scientific">Penicillium camemberti (strain FM 013)</name>
    <dbReference type="NCBI Taxonomy" id="1429867"/>
    <lineage>
        <taxon>Eukaryota</taxon>
        <taxon>Fungi</taxon>
        <taxon>Dikarya</taxon>
        <taxon>Ascomycota</taxon>
        <taxon>Pezizomycotina</taxon>
        <taxon>Eurotiomycetes</taxon>
        <taxon>Eurotiomycetidae</taxon>
        <taxon>Eurotiales</taxon>
        <taxon>Aspergillaceae</taxon>
        <taxon>Penicillium</taxon>
    </lineage>
</organism>
<proteinExistence type="predicted"/>
<accession>A0A0G4P567</accession>
<dbReference type="InterPro" id="IPR036157">
    <property type="entry name" value="dUTPase-like_sf"/>
</dbReference>
<sequence>MDVLGPEGFILDFPRSQAIIESYENRSFPIALCAKPHHVSKRPVYASSKVEIPPRQAAQVPIMVKSALPKDCDYIFKPGRSRFKIPAQMVDAGFSYIHAVNNTNHTQVIRKKDCVGQLLEPDYTSAYHVVTKATSLATLI</sequence>